<evidence type="ECO:0000313" key="2">
    <source>
        <dbReference type="EMBL" id="SFI19899.1"/>
    </source>
</evidence>
<reference evidence="2 4" key="2">
    <citation type="submission" date="2016-10" db="EMBL/GenBank/DDBJ databases">
        <authorList>
            <person name="Varghese N."/>
            <person name="Submissions S."/>
        </authorList>
    </citation>
    <scope>NUCLEOTIDE SEQUENCE [LARGE SCALE GENOMIC DNA]</scope>
    <source>
        <strain evidence="2 4">DSM 2094</strain>
    </source>
</reference>
<dbReference type="EMBL" id="FJMZ01000054">
    <property type="protein sequence ID" value="CZR03829.1"/>
    <property type="molecule type" value="Genomic_DNA"/>
</dbReference>
<dbReference type="Proteomes" id="UP000199686">
    <property type="component" value="Unassembled WGS sequence"/>
</dbReference>
<keyword evidence="3" id="KW-1185">Reference proteome</keyword>
<evidence type="ECO:0000313" key="1">
    <source>
        <dbReference type="EMBL" id="CZR03829.1"/>
    </source>
</evidence>
<dbReference type="RefSeq" id="WP_086990733.1">
    <property type="nucleotide sequence ID" value="NZ_FJMZ01000054.1"/>
</dbReference>
<reference evidence="1 3" key="1">
    <citation type="submission" date="2016-02" db="EMBL/GenBank/DDBJ databases">
        <authorList>
            <person name="Strepis N."/>
        </authorList>
    </citation>
    <scope>NUCLEOTIDE SEQUENCE [LARGE SCALE GENOMIC DNA]</scope>
    <source>
        <strain evidence="1">Trichococcus flocculiformis</strain>
    </source>
</reference>
<sequence length="264" mass="31407">MNDRSCSILVNSCDKYEDAWYPFFELTKKYWINCPYKFYLNTEKKKYTHMGIDLTVLNSISYSSNGSTWGARIEDCLKQIDTTYVILLLEDFFLQDKVNQDELQTCINMMDNNSEIVAIYFKRIFGFTTEYDKNPNYYLMTENQEYKLNLQAGLWRKEELQKLISKEDSPWSFEEEGYLRIDNPTSLFLCSKKGTHSSIKNSVFPYFTDRKLGFGIWSGKWLWNNDGLFERNGITINEISMDRFTKSDMLRYYFKRLKDKLSSS</sequence>
<comment type="caution">
    <text evidence="2">The sequence shown here is derived from an EMBL/GenBank/DDBJ whole genome shotgun (WGS) entry which is preliminary data.</text>
</comment>
<protein>
    <recommendedName>
        <fullName evidence="5">Nucleotide-diphospho-sugar transferases</fullName>
    </recommendedName>
</protein>
<dbReference type="EMBL" id="FOQC01000072">
    <property type="protein sequence ID" value="SFI19899.1"/>
    <property type="molecule type" value="Genomic_DNA"/>
</dbReference>
<accession>A0AB38BLL7</accession>
<dbReference type="AlphaFoldDB" id="A0AB38BLL7"/>
<dbReference type="Proteomes" id="UP000195947">
    <property type="component" value="Unassembled WGS sequence"/>
</dbReference>
<evidence type="ECO:0000313" key="3">
    <source>
        <dbReference type="Proteomes" id="UP000195947"/>
    </source>
</evidence>
<gene>
    <name evidence="2" type="ORF">SAMN04488507_10726</name>
    <name evidence="1" type="ORF">TFLO_2864</name>
</gene>
<evidence type="ECO:0000313" key="4">
    <source>
        <dbReference type="Proteomes" id="UP000199686"/>
    </source>
</evidence>
<name>A0AB38BLL7_9LACT</name>
<evidence type="ECO:0008006" key="5">
    <source>
        <dbReference type="Google" id="ProtNLM"/>
    </source>
</evidence>
<proteinExistence type="predicted"/>
<organism evidence="2 4">
    <name type="scientific">Trichococcus flocculiformis</name>
    <dbReference type="NCBI Taxonomy" id="82803"/>
    <lineage>
        <taxon>Bacteria</taxon>
        <taxon>Bacillati</taxon>
        <taxon>Bacillota</taxon>
        <taxon>Bacilli</taxon>
        <taxon>Lactobacillales</taxon>
        <taxon>Carnobacteriaceae</taxon>
        <taxon>Trichococcus</taxon>
    </lineage>
</organism>